<proteinExistence type="predicted"/>
<evidence type="ECO:0000313" key="2">
    <source>
        <dbReference type="EMBL" id="KXZ53322.1"/>
    </source>
</evidence>
<feature type="region of interest" description="Disordered" evidence="1">
    <location>
        <begin position="305"/>
        <end position="332"/>
    </location>
</feature>
<comment type="caution">
    <text evidence="2">The sequence shown here is derived from an EMBL/GenBank/DDBJ whole genome shotgun (WGS) entry which is preliminary data.</text>
</comment>
<protein>
    <submittedName>
        <fullName evidence="2">Uncharacterized protein</fullName>
    </submittedName>
</protein>
<name>A0A150GUA9_GONPE</name>
<keyword evidence="3" id="KW-1185">Reference proteome</keyword>
<dbReference type="EMBL" id="LSYV01000008">
    <property type="protein sequence ID" value="KXZ53322.1"/>
    <property type="molecule type" value="Genomic_DNA"/>
</dbReference>
<organism evidence="2 3">
    <name type="scientific">Gonium pectorale</name>
    <name type="common">Green alga</name>
    <dbReference type="NCBI Taxonomy" id="33097"/>
    <lineage>
        <taxon>Eukaryota</taxon>
        <taxon>Viridiplantae</taxon>
        <taxon>Chlorophyta</taxon>
        <taxon>core chlorophytes</taxon>
        <taxon>Chlorophyceae</taxon>
        <taxon>CS clade</taxon>
        <taxon>Chlamydomonadales</taxon>
        <taxon>Volvocaceae</taxon>
        <taxon>Gonium</taxon>
    </lineage>
</organism>
<reference evidence="3" key="1">
    <citation type="journal article" date="2016" name="Nat. Commun.">
        <title>The Gonium pectorale genome demonstrates co-option of cell cycle regulation during the evolution of multicellularity.</title>
        <authorList>
            <person name="Hanschen E.R."/>
            <person name="Marriage T.N."/>
            <person name="Ferris P.J."/>
            <person name="Hamaji T."/>
            <person name="Toyoda A."/>
            <person name="Fujiyama A."/>
            <person name="Neme R."/>
            <person name="Noguchi H."/>
            <person name="Minakuchi Y."/>
            <person name="Suzuki M."/>
            <person name="Kawai-Toyooka H."/>
            <person name="Smith D.R."/>
            <person name="Sparks H."/>
            <person name="Anderson J."/>
            <person name="Bakaric R."/>
            <person name="Luria V."/>
            <person name="Karger A."/>
            <person name="Kirschner M.W."/>
            <person name="Durand P.M."/>
            <person name="Michod R.E."/>
            <person name="Nozaki H."/>
            <person name="Olson B.J."/>
        </authorList>
    </citation>
    <scope>NUCLEOTIDE SEQUENCE [LARGE SCALE GENOMIC DNA]</scope>
    <source>
        <strain evidence="3">NIES-2863</strain>
    </source>
</reference>
<evidence type="ECO:0000313" key="3">
    <source>
        <dbReference type="Proteomes" id="UP000075714"/>
    </source>
</evidence>
<sequence>MWAGAPGGPRQVPSDPATKDAWRRALFDANLALPSWLIRHFESIPVKAAIVADGSADTATRRCAVVALYSIGGATMMLLERLLYFTVAEVGPPSAAFAPLAGRRFLAAAGMAVRSWVSFAWCMARPETRTSLDAGSQFRASKLAVDAAGRCADAAYVGATLARFVCIGGLATLSVGASPAGLPASSVTSAARFLQDLADSDLLPATAAATLRCPLPDVGAAAPPAEAWAVRLDEATQRFVQALAALQLCFRQLGVAGVCGAGGGAAAAEVSKVLGVLMGHDDVNALRHALLERLRVHAGMPLPPAAAQGAGVDPRVGAAGGSGDQTSSSSSSPWWLTRLEAVRGAPVTMADLPPKAGGSGASLKPEDFHVHIAYVTLSYWRGVHLDTANPPSCAPPPRELAQLAAGAAEALCRLCRGQGLRGAYGPSPPTWQAVLTQASALGGWAG</sequence>
<dbReference type="AlphaFoldDB" id="A0A150GUA9"/>
<gene>
    <name evidence="2" type="ORF">GPECTOR_7g1216</name>
</gene>
<evidence type="ECO:0000256" key="1">
    <source>
        <dbReference type="SAM" id="MobiDB-lite"/>
    </source>
</evidence>
<accession>A0A150GUA9</accession>
<dbReference type="Proteomes" id="UP000075714">
    <property type="component" value="Unassembled WGS sequence"/>
</dbReference>